<dbReference type="Pfam" id="PF13583">
    <property type="entry name" value="Reprolysin_4"/>
    <property type="match status" value="1"/>
</dbReference>
<evidence type="ECO:0000256" key="2">
    <source>
        <dbReference type="SAM" id="SignalP"/>
    </source>
</evidence>
<dbReference type="InterPro" id="IPR013783">
    <property type="entry name" value="Ig-like_fold"/>
</dbReference>
<evidence type="ECO:0000313" key="4">
    <source>
        <dbReference type="EMBL" id="NIJ55232.1"/>
    </source>
</evidence>
<keyword evidence="5" id="KW-1185">Reference proteome</keyword>
<comment type="caution">
    <text evidence="4">The sequence shown here is derived from an EMBL/GenBank/DDBJ whole genome shotgun (WGS) entry which is preliminary data.</text>
</comment>
<dbReference type="NCBIfam" id="TIGR04183">
    <property type="entry name" value="Por_Secre_tail"/>
    <property type="match status" value="1"/>
</dbReference>
<feature type="chain" id="PRO_5046089473" description="Peptidase M12B domain-containing protein" evidence="2">
    <location>
        <begin position="25"/>
        <end position="892"/>
    </location>
</feature>
<dbReference type="RefSeq" id="WP_167274671.1">
    <property type="nucleotide sequence ID" value="NZ_JAASQJ010000004.1"/>
</dbReference>
<dbReference type="SUPFAM" id="SSF55486">
    <property type="entry name" value="Metalloproteases ('zincins'), catalytic domain"/>
    <property type="match status" value="1"/>
</dbReference>
<name>A0ABX0UQG2_9BACT</name>
<dbReference type="PROSITE" id="PS50215">
    <property type="entry name" value="ADAM_MEPRO"/>
    <property type="match status" value="1"/>
</dbReference>
<dbReference type="EMBL" id="JAASQJ010000004">
    <property type="protein sequence ID" value="NIJ55232.1"/>
    <property type="molecule type" value="Genomic_DNA"/>
</dbReference>
<feature type="signal peptide" evidence="2">
    <location>
        <begin position="1"/>
        <end position="24"/>
    </location>
</feature>
<dbReference type="Gene3D" id="3.40.390.10">
    <property type="entry name" value="Collagenase (Catalytic Domain)"/>
    <property type="match status" value="1"/>
</dbReference>
<dbReference type="InterPro" id="IPR024079">
    <property type="entry name" value="MetalloPept_cat_dom_sf"/>
</dbReference>
<reference evidence="4 5" key="1">
    <citation type="submission" date="2020-03" db="EMBL/GenBank/DDBJ databases">
        <title>Genomic Encyclopedia of Type Strains, Phase IV (KMG-IV): sequencing the most valuable type-strain genomes for metagenomic binning, comparative biology and taxonomic classification.</title>
        <authorList>
            <person name="Goeker M."/>
        </authorList>
    </citation>
    <scope>NUCLEOTIDE SEQUENCE [LARGE SCALE GENOMIC DNA]</scope>
    <source>
        <strain evidence="4 5">DSM 102865</strain>
    </source>
</reference>
<feature type="domain" description="Peptidase M12B" evidence="3">
    <location>
        <begin position="217"/>
        <end position="444"/>
    </location>
</feature>
<dbReference type="InterPro" id="IPR001590">
    <property type="entry name" value="Peptidase_M12B"/>
</dbReference>
<dbReference type="Gene3D" id="2.60.40.10">
    <property type="entry name" value="Immunoglobulins"/>
    <property type="match status" value="1"/>
</dbReference>
<feature type="region of interest" description="Disordered" evidence="1">
    <location>
        <begin position="170"/>
        <end position="210"/>
    </location>
</feature>
<organism evidence="4 5">
    <name type="scientific">Dyadobacter arcticus</name>
    <dbReference type="NCBI Taxonomy" id="1078754"/>
    <lineage>
        <taxon>Bacteria</taxon>
        <taxon>Pseudomonadati</taxon>
        <taxon>Bacteroidota</taxon>
        <taxon>Cytophagia</taxon>
        <taxon>Cytophagales</taxon>
        <taxon>Spirosomataceae</taxon>
        <taxon>Dyadobacter</taxon>
    </lineage>
</organism>
<protein>
    <recommendedName>
        <fullName evidence="3">Peptidase M12B domain-containing protein</fullName>
    </recommendedName>
</protein>
<dbReference type="Proteomes" id="UP001179181">
    <property type="component" value="Unassembled WGS sequence"/>
</dbReference>
<feature type="compositionally biased region" description="Polar residues" evidence="1">
    <location>
        <begin position="180"/>
        <end position="210"/>
    </location>
</feature>
<dbReference type="Pfam" id="PF18962">
    <property type="entry name" value="Por_Secre_tail"/>
    <property type="match status" value="1"/>
</dbReference>
<evidence type="ECO:0000313" key="5">
    <source>
        <dbReference type="Proteomes" id="UP001179181"/>
    </source>
</evidence>
<evidence type="ECO:0000256" key="1">
    <source>
        <dbReference type="SAM" id="MobiDB-lite"/>
    </source>
</evidence>
<accession>A0ABX0UQG2</accession>
<proteinExistence type="predicted"/>
<evidence type="ECO:0000259" key="3">
    <source>
        <dbReference type="PROSITE" id="PS50215"/>
    </source>
</evidence>
<keyword evidence="2" id="KW-0732">Signal</keyword>
<dbReference type="InterPro" id="IPR026444">
    <property type="entry name" value="Secre_tail"/>
</dbReference>
<gene>
    <name evidence="4" type="ORF">FHS68_004419</name>
</gene>
<sequence length="892" mass="96001">MKFKFYHRLIVVVTILSTSLSSSFAQKGFFSEAPINARLDQSITKHITKLSLYRLKTGDLRNYLLNAQLEFKSKTAKGLDLEIPLPNGTTETFNLFESPILAPEIAVKHPDIKTYAGKGNSHKEYTIRVNMTSGGFNAIILGVENDAVYFEKTSNDVKDNLYRAYFSRDAQSPKTEKNKTSNNRCGTLDTGSNTPALNGNGKNERVSATASTGTDLRTFRLAMAANAEFTAQKGATPALAFIALTNYVNNLNAVYRKELSVALMLVTGEEVVYSGTDPYNNDDQEAMLDQNQTNLDLVVTAGYDIGHVLGYVGGSGGGIASRGSVCDPSTKGQGVSGVGDGSFADVFDQQLIQHEIGHQFNMTHSYNSNVPVCTTRTLDTSVEPGSGTTIMSYGYTCDNSDAADGLVGNDDYEAPYAPILNFHTVNYDQATAFISGLSCFTSTPTFNAIPVISTMQATWTIPKSTPFALSGSATDADAGDVLSYSWEGTNISDVIEKADLTATTISDPTRPPFFRSYAPISISQSADPGTRYYPRLSAILDGSNYVKGDKLPSIGIATTHRLTVRDNDSGVEFADVTVTVDAGSGPFLITNDTPGSLLGLTGSHLAGSPQTILWSVNNTNDPLTINCQLVDILLSTDGGLTFPTTLASAVPNNGIAIIIFPLTANTIRGRIKVAASSSNADLPLIGGRTMANTPNIFFDISNVNFGINTALPVTLASFNVELKGKNNASLTWETSEETNNAGFDIEMSPDARNFVKVGYVDGNGDSKISHQYQYSINDLAGGHYYFRLKQLDYDGKFEYSQIRTLEIISSSDILAVYPNPTSGKLKFNPNMHKNQVFSVQVANQSGKIVLSLPASASYTSGYELDASSLASGLYHIVIQGANFTENLKFVKL</sequence>